<dbReference type="InterPro" id="IPR051477">
    <property type="entry name" value="Expansin_CellWall"/>
</dbReference>
<organism evidence="5 6">
    <name type="scientific">Melittangium boletus DSM 14713</name>
    <dbReference type="NCBI Taxonomy" id="1294270"/>
    <lineage>
        <taxon>Bacteria</taxon>
        <taxon>Pseudomonadati</taxon>
        <taxon>Myxococcota</taxon>
        <taxon>Myxococcia</taxon>
        <taxon>Myxococcales</taxon>
        <taxon>Cystobacterineae</taxon>
        <taxon>Archangiaceae</taxon>
        <taxon>Melittangium</taxon>
    </lineage>
</organism>
<dbReference type="PROSITE" id="PS50842">
    <property type="entry name" value="EXPANSIN_EG45"/>
    <property type="match status" value="1"/>
</dbReference>
<feature type="domain" description="Expansin-like EG45" evidence="4">
    <location>
        <begin position="58"/>
        <end position="148"/>
    </location>
</feature>
<dbReference type="InterPro" id="IPR049818">
    <property type="entry name" value="Expansin_EXLX1-like"/>
</dbReference>
<dbReference type="PANTHER" id="PTHR31836">
    <property type="match status" value="1"/>
</dbReference>
<dbReference type="InterPro" id="IPR036908">
    <property type="entry name" value="RlpA-like_sf"/>
</dbReference>
<dbReference type="InterPro" id="IPR036749">
    <property type="entry name" value="Expansin_CBD_sf"/>
</dbReference>
<evidence type="ECO:0000256" key="3">
    <source>
        <dbReference type="SAM" id="SignalP"/>
    </source>
</evidence>
<evidence type="ECO:0000313" key="5">
    <source>
        <dbReference type="EMBL" id="ATB31848.1"/>
    </source>
</evidence>
<proteinExistence type="predicted"/>
<dbReference type="PROSITE" id="PS51257">
    <property type="entry name" value="PROKAR_LIPOPROTEIN"/>
    <property type="match status" value="1"/>
</dbReference>
<evidence type="ECO:0000256" key="2">
    <source>
        <dbReference type="SAM" id="MobiDB-lite"/>
    </source>
</evidence>
<dbReference type="InterPro" id="IPR007112">
    <property type="entry name" value="Expansin/allergen_DPBB_dom"/>
</dbReference>
<accession>A0A250IKQ3</accession>
<evidence type="ECO:0000256" key="1">
    <source>
        <dbReference type="ARBA" id="ARBA00022729"/>
    </source>
</evidence>
<dbReference type="CDD" id="cd22272">
    <property type="entry name" value="DPBB_EXLX1-like"/>
    <property type="match status" value="1"/>
</dbReference>
<dbReference type="RefSeq" id="WP_095980123.1">
    <property type="nucleotide sequence ID" value="NZ_CP022163.1"/>
</dbReference>
<dbReference type="EMBL" id="CP022163">
    <property type="protein sequence ID" value="ATB31848.1"/>
    <property type="molecule type" value="Genomic_DNA"/>
</dbReference>
<dbReference type="Gene3D" id="2.60.40.760">
    <property type="entry name" value="Expansin, cellulose-binding-like domain"/>
    <property type="match status" value="1"/>
</dbReference>
<dbReference type="InterPro" id="IPR009009">
    <property type="entry name" value="RlpA-like_DPBB"/>
</dbReference>
<dbReference type="PANTHER" id="PTHR31836:SF21">
    <property type="entry name" value="EXPANSIN-LIKE PROTEIN 7"/>
    <property type="match status" value="1"/>
</dbReference>
<feature type="compositionally biased region" description="Polar residues" evidence="2">
    <location>
        <begin position="222"/>
        <end position="235"/>
    </location>
</feature>
<evidence type="ECO:0000259" key="4">
    <source>
        <dbReference type="PROSITE" id="PS50842"/>
    </source>
</evidence>
<gene>
    <name evidence="5" type="ORF">MEBOL_005317</name>
</gene>
<keyword evidence="6" id="KW-1185">Reference proteome</keyword>
<feature type="region of interest" description="Disordered" evidence="2">
    <location>
        <begin position="222"/>
        <end position="244"/>
    </location>
</feature>
<dbReference type="Pfam" id="PF03330">
    <property type="entry name" value="DPBB_1"/>
    <property type="match status" value="1"/>
</dbReference>
<dbReference type="SUPFAM" id="SSF49590">
    <property type="entry name" value="PHL pollen allergen"/>
    <property type="match status" value="1"/>
</dbReference>
<protein>
    <recommendedName>
        <fullName evidence="4">Expansin-like EG45 domain-containing protein</fullName>
    </recommendedName>
</protein>
<reference evidence="5 6" key="1">
    <citation type="submission" date="2017-06" db="EMBL/GenBank/DDBJ databases">
        <authorList>
            <person name="Kim H.J."/>
            <person name="Triplett B.A."/>
        </authorList>
    </citation>
    <scope>NUCLEOTIDE SEQUENCE [LARGE SCALE GENOMIC DNA]</scope>
    <source>
        <strain evidence="5 6">DSM 14713</strain>
    </source>
</reference>
<sequence>MRIERLIPGRWLAVVLLPLLAACGDSSDGSGGGNKIEGMLPLGEYQDGLITFYDATGAGNCSYDPSPGNLDVAAMNIGQYLNSAVCGSCVEIEGPKGNLRVRIVDSCPDCPDKGHLDLSRSAFAKIADPVDGRVRVRWRPVACDVSGPVSYHIKDGSSQWWTAVQVRNHRLPVTKLEYRKNGAWVDVKRESYNYFVEPKGMGEGAIQIRVTAQDGQTLEDTLPGATSNKLFSGGSQFRAPTGGN</sequence>
<dbReference type="AlphaFoldDB" id="A0A250IKQ3"/>
<dbReference type="NCBIfam" id="NF041144">
    <property type="entry name" value="expansin_EXLX1"/>
    <property type="match status" value="1"/>
</dbReference>
<dbReference type="KEGG" id="mbd:MEBOL_005317"/>
<feature type="signal peptide" evidence="3">
    <location>
        <begin position="1"/>
        <end position="21"/>
    </location>
</feature>
<feature type="chain" id="PRO_5012942182" description="Expansin-like EG45 domain-containing protein" evidence="3">
    <location>
        <begin position="22"/>
        <end position="244"/>
    </location>
</feature>
<name>A0A250IKQ3_9BACT</name>
<dbReference type="SUPFAM" id="SSF50685">
    <property type="entry name" value="Barwin-like endoglucanases"/>
    <property type="match status" value="1"/>
</dbReference>
<keyword evidence="1 3" id="KW-0732">Signal</keyword>
<dbReference type="Proteomes" id="UP000217289">
    <property type="component" value="Chromosome"/>
</dbReference>
<evidence type="ECO:0000313" key="6">
    <source>
        <dbReference type="Proteomes" id="UP000217289"/>
    </source>
</evidence>
<dbReference type="OrthoDB" id="5499927at2"/>
<dbReference type="Gene3D" id="2.40.40.10">
    <property type="entry name" value="RlpA-like domain"/>
    <property type="match status" value="1"/>
</dbReference>